<feature type="compositionally biased region" description="Basic residues" evidence="1">
    <location>
        <begin position="61"/>
        <end position="71"/>
    </location>
</feature>
<organism evidence="2">
    <name type="scientific">Cucumis melo</name>
    <name type="common">Muskmelon</name>
    <dbReference type="NCBI Taxonomy" id="3656"/>
    <lineage>
        <taxon>Eukaryota</taxon>
        <taxon>Viridiplantae</taxon>
        <taxon>Streptophyta</taxon>
        <taxon>Embryophyta</taxon>
        <taxon>Tracheophyta</taxon>
        <taxon>Spermatophyta</taxon>
        <taxon>Magnoliopsida</taxon>
        <taxon>eudicotyledons</taxon>
        <taxon>Gunneridae</taxon>
        <taxon>Pentapetalae</taxon>
        <taxon>rosids</taxon>
        <taxon>fabids</taxon>
        <taxon>Cucurbitales</taxon>
        <taxon>Cucurbitaceae</taxon>
        <taxon>Benincaseae</taxon>
        <taxon>Cucumis</taxon>
    </lineage>
</organism>
<accession>A0A9I9CZ25</accession>
<evidence type="ECO:0000313" key="2">
    <source>
        <dbReference type="EnsemblPlants" id="MELO3C010792.2.1"/>
    </source>
</evidence>
<feature type="region of interest" description="Disordered" evidence="1">
    <location>
        <begin position="1"/>
        <end position="71"/>
    </location>
</feature>
<name>A0A9I9CZ25_CUCME</name>
<evidence type="ECO:0000256" key="1">
    <source>
        <dbReference type="SAM" id="MobiDB-lite"/>
    </source>
</evidence>
<proteinExistence type="predicted"/>
<feature type="compositionally biased region" description="Basic and acidic residues" evidence="1">
    <location>
        <begin position="1"/>
        <end position="10"/>
    </location>
</feature>
<reference evidence="2" key="1">
    <citation type="submission" date="2023-03" db="UniProtKB">
        <authorList>
            <consortium name="EnsemblPlants"/>
        </authorList>
    </citation>
    <scope>IDENTIFICATION</scope>
</reference>
<dbReference type="AlphaFoldDB" id="A0A9I9CZ25"/>
<dbReference type="Gramene" id="MELO3C010792.2.1">
    <property type="protein sequence ID" value="MELO3C010792.2.1"/>
    <property type="gene ID" value="MELO3C010792.2"/>
</dbReference>
<dbReference type="EnsemblPlants" id="MELO3C010792.2.1">
    <property type="protein sequence ID" value="MELO3C010792.2.1"/>
    <property type="gene ID" value="MELO3C010792.2"/>
</dbReference>
<protein>
    <submittedName>
        <fullName evidence="2">Uncharacterized protein</fullName>
    </submittedName>
</protein>
<sequence>MAKRKDEGQEIFRFPNSKASSSRLSKREKLNNNNESPDQKIMTHIQKRKLAMPYPLTQTQQRRKTKKKEEE</sequence>